<dbReference type="CDD" id="cd03143">
    <property type="entry name" value="A4_beta-galactosidase_middle_domain"/>
    <property type="match status" value="1"/>
</dbReference>
<dbReference type="PANTHER" id="PTHR36848:SF2">
    <property type="entry name" value="SECRETED PROTEIN"/>
    <property type="match status" value="1"/>
</dbReference>
<evidence type="ECO:0000313" key="2">
    <source>
        <dbReference type="Proteomes" id="UP000366872"/>
    </source>
</evidence>
<dbReference type="Gene3D" id="3.40.50.880">
    <property type="match status" value="1"/>
</dbReference>
<dbReference type="InterPro" id="IPR053161">
    <property type="entry name" value="Ulvan_degrading_GH"/>
</dbReference>
<keyword evidence="2" id="KW-1185">Reference proteome</keyword>
<dbReference type="InterPro" id="IPR029062">
    <property type="entry name" value="Class_I_gatase-like"/>
</dbReference>
<dbReference type="PANTHER" id="PTHR36848">
    <property type="entry name" value="DNA-BINDING PROTEIN (PUTATIVE SECRETED PROTEIN)-RELATED"/>
    <property type="match status" value="1"/>
</dbReference>
<sequence>MEDKLNNTFKNPDSIHRGAPFWSWNNRLDTDQLIRQIDCLKAMGMGGFHIHPRTGLDTEYLSDEFFDKVKACRNHAEANDMLTWLYDEDRWPSGSAGGLVTQDERFRARHLLFIATPYAADEGHGPSEDYSSLAHRTGNGHWLASYEIHLVDGRLAAYRRLAEGEAAAEDALVRHAYLEVAEPSSWFNNQTYVDTLNQEAMERFIEVTHERYYREVGESFGKSIPAIFTDEPQFSHKQSLPRAESQEDVTLPWTEDLPETFAKTYGGNILDTLPEIFWELPDGAASVWRYRYHDHVCERFTRAFSDTLGDWCRIHGIALTGHLMAEHSLQSQTKALGESMRGYRSFQIPGIDVLLDRCEEEFPTAKQAQSAAHQYGCSGVLSELYGVTNWDFDFPGHKRQGDWQAALGVTYRVHHLSHVSLAGEAKRDYPASINYQSPWHKEYPVVEDHFARVNVMLSSGRPKVRIGVIHPIESYWLCSGPINQTEDERAERESNFLDLLQWLLYGFLDFDFISESLLPNQANTPKHGGFAVGEMEYDVVLVPGLRTIRSTTLARLEAFSEAGGTVIFAGEIPTLVDAMPSDAPANLAQKSLCVSYNASRITSALESFREVGLLDRKGVQIQSCLHQLRQDEKGQTLFICNTDPNRFDGDLALAGRFDDRTYTLLPTTELTLSLKGEWRLDLLDTSNGETTALAANYRNGQTLLPCAMEKHGHLLLSMTPGRREQGASIAPRLMQELGRLRGPVPITLSEPNVLLLDFCTYSIDGQDWQSQVPVLDMDPLLHEKFGMPLVGGEMAQPWADCEPVSHVATVRLRFTIESRVAVAAPRLALENRAGTEILFDGQPVNQTVTGYFTDEAIETVALPDFEAGQHTIELVIDYNRKTSIEWCYLLGDFGVEVRGDRAVITEAVHELAFGDWTGQDLPFYAGNVTYHCTLPMGGDGLSLRIKHFAGPVVTLTRNGATEPLAFAPHRAELGQVEAGDAVDLTVFGNRANAFGQVHSVDAVPWWGPGSWRTTGDEWADEYQLFPMGLLTAPILETRAP</sequence>
<dbReference type="RefSeq" id="WP_136081774.1">
    <property type="nucleotide sequence ID" value="NZ_CAAHFG010000003.1"/>
</dbReference>
<dbReference type="Pfam" id="PF17132">
    <property type="entry name" value="Glyco_hydro_106"/>
    <property type="match status" value="1"/>
</dbReference>
<accession>A0A6C2U814</accession>
<evidence type="ECO:0000313" key="1">
    <source>
        <dbReference type="EMBL" id="VGO16238.1"/>
    </source>
</evidence>
<dbReference type="AlphaFoldDB" id="A0A6C2U814"/>
<dbReference type="EMBL" id="CAAHFG010000003">
    <property type="protein sequence ID" value="VGO16238.1"/>
    <property type="molecule type" value="Genomic_DNA"/>
</dbReference>
<organism evidence="1 2">
    <name type="scientific">Pontiella desulfatans</name>
    <dbReference type="NCBI Taxonomy" id="2750659"/>
    <lineage>
        <taxon>Bacteria</taxon>
        <taxon>Pseudomonadati</taxon>
        <taxon>Kiritimatiellota</taxon>
        <taxon>Kiritimatiellia</taxon>
        <taxon>Kiritimatiellales</taxon>
        <taxon>Pontiellaceae</taxon>
        <taxon>Pontiella</taxon>
    </lineage>
</organism>
<gene>
    <name evidence="1" type="ORF">PDESU_04829</name>
</gene>
<name>A0A6C2U814_PONDE</name>
<proteinExistence type="predicted"/>
<protein>
    <submittedName>
        <fullName evidence="1">Uncharacterized protein</fullName>
    </submittedName>
</protein>
<reference evidence="1 2" key="1">
    <citation type="submission" date="2019-04" db="EMBL/GenBank/DDBJ databases">
        <authorList>
            <person name="Van Vliet M D."/>
        </authorList>
    </citation>
    <scope>NUCLEOTIDE SEQUENCE [LARGE SCALE GENOMIC DNA]</scope>
    <source>
        <strain evidence="1 2">F1</strain>
    </source>
</reference>
<dbReference type="Proteomes" id="UP000366872">
    <property type="component" value="Unassembled WGS sequence"/>
</dbReference>